<proteinExistence type="predicted"/>
<dbReference type="EMBL" id="OMOD01000155">
    <property type="protein sequence ID" value="SPF45496.1"/>
    <property type="molecule type" value="Genomic_DNA"/>
</dbReference>
<feature type="signal peptide" evidence="2">
    <location>
        <begin position="1"/>
        <end position="21"/>
    </location>
</feature>
<evidence type="ECO:0000313" key="5">
    <source>
        <dbReference type="Proteomes" id="UP000238701"/>
    </source>
</evidence>
<gene>
    <name evidence="4" type="ORF">SBA1_60050</name>
</gene>
<accession>A0A2U3L0M6</accession>
<feature type="domain" description="Outer membrane protein beta-barrel" evidence="3">
    <location>
        <begin position="11"/>
        <end position="212"/>
    </location>
</feature>
<dbReference type="Proteomes" id="UP000238701">
    <property type="component" value="Unassembled WGS sequence"/>
</dbReference>
<dbReference type="InterPro" id="IPR027385">
    <property type="entry name" value="Beta-barrel_OMP"/>
</dbReference>
<dbReference type="AlphaFoldDB" id="A0A2U3L0M6"/>
<sequence>MSGKRLWIAVLCVVTMVGALAAQDEKNDLGGSIGRTFISTQALTRCTAPCFDPYIRYGKGLTIEGSYARRLLVTPIFAVAAELPILFNPDEDLHAGGQSLVPQDYKALFITPSVRVNLFPTTAVSLWGSLGGGFGHISQNKLTLYGANNTGSSTTSGVLQYGIGLDVKLTKRVALRAEGRDFWAGEPDFPQAPTGKTRQHNYFLGVGAVWRF</sequence>
<keyword evidence="1 2" id="KW-0732">Signal</keyword>
<reference evidence="5" key="1">
    <citation type="submission" date="2018-02" db="EMBL/GenBank/DDBJ databases">
        <authorList>
            <person name="Hausmann B."/>
        </authorList>
    </citation>
    <scope>NUCLEOTIDE SEQUENCE [LARGE SCALE GENOMIC DNA]</scope>
    <source>
        <strain evidence="5">Peat soil MAG SbA1</strain>
    </source>
</reference>
<evidence type="ECO:0000256" key="2">
    <source>
        <dbReference type="SAM" id="SignalP"/>
    </source>
</evidence>
<organism evidence="4 5">
    <name type="scientific">Candidatus Sulfotelmatobacter kueseliae</name>
    <dbReference type="NCBI Taxonomy" id="2042962"/>
    <lineage>
        <taxon>Bacteria</taxon>
        <taxon>Pseudomonadati</taxon>
        <taxon>Acidobacteriota</taxon>
        <taxon>Terriglobia</taxon>
        <taxon>Terriglobales</taxon>
        <taxon>Candidatus Korobacteraceae</taxon>
        <taxon>Candidatus Sulfotelmatobacter</taxon>
    </lineage>
</organism>
<evidence type="ECO:0000259" key="3">
    <source>
        <dbReference type="Pfam" id="PF13505"/>
    </source>
</evidence>
<dbReference type="InterPro" id="IPR011250">
    <property type="entry name" value="OMP/PagP_B-barrel"/>
</dbReference>
<dbReference type="Pfam" id="PF13505">
    <property type="entry name" value="OMP_b-brl"/>
    <property type="match status" value="1"/>
</dbReference>
<name>A0A2U3L0M6_9BACT</name>
<dbReference type="Gene3D" id="2.40.160.20">
    <property type="match status" value="1"/>
</dbReference>
<feature type="chain" id="PRO_5015644920" description="Outer membrane protein beta-barrel domain-containing protein" evidence="2">
    <location>
        <begin position="22"/>
        <end position="212"/>
    </location>
</feature>
<protein>
    <recommendedName>
        <fullName evidence="3">Outer membrane protein beta-barrel domain-containing protein</fullName>
    </recommendedName>
</protein>
<evidence type="ECO:0000256" key="1">
    <source>
        <dbReference type="ARBA" id="ARBA00022729"/>
    </source>
</evidence>
<evidence type="ECO:0000313" key="4">
    <source>
        <dbReference type="EMBL" id="SPF45496.1"/>
    </source>
</evidence>
<dbReference type="SUPFAM" id="SSF56925">
    <property type="entry name" value="OMPA-like"/>
    <property type="match status" value="1"/>
</dbReference>